<gene>
    <name evidence="2" type="ORF">Tco025E_09903</name>
</gene>
<feature type="region of interest" description="Disordered" evidence="1">
    <location>
        <begin position="96"/>
        <end position="121"/>
    </location>
</feature>
<name>A0A3R7MV67_9TRYP</name>
<dbReference type="RefSeq" id="XP_029223171.1">
    <property type="nucleotide sequence ID" value="XM_029376706.1"/>
</dbReference>
<comment type="caution">
    <text evidence="2">The sequence shown here is derived from an EMBL/GenBank/DDBJ whole genome shotgun (WGS) entry which is preliminary data.</text>
</comment>
<accession>A0A3R7MV67</accession>
<evidence type="ECO:0000313" key="3">
    <source>
        <dbReference type="Proteomes" id="UP000284403"/>
    </source>
</evidence>
<keyword evidence="3" id="KW-1185">Reference proteome</keyword>
<sequence length="211" mass="23293">MECTLRQALGSTSRWVERNKYGAQRREEVRAVLAPPSRKACGRTREGPAWRRIASRGRRGGFDPAIARAWLADARVLHCCKNKTYGGRGGVSEHMGPKCEIPRPPPKTLAGGSPNSSPGQWRAATRLRRRRWSAWRSSTPAPPASSLAFPSGPLGRLLKRRLAFSRWEGAASMRGTQCYLQSCVRGGELRRHAEALFRLQPDTLSPPPDGG</sequence>
<reference evidence="2 3" key="1">
    <citation type="journal article" date="2018" name="BMC Genomics">
        <title>Genomic comparison of Trypanosoma conorhini and Trypanosoma rangeli to Trypanosoma cruzi strains of high and low virulence.</title>
        <authorList>
            <person name="Bradwell K.R."/>
            <person name="Koparde V.N."/>
            <person name="Matveyev A.V."/>
            <person name="Serrano M.G."/>
            <person name="Alves J.M."/>
            <person name="Parikh H."/>
            <person name="Huang B."/>
            <person name="Lee V."/>
            <person name="Espinosa-Alvarez O."/>
            <person name="Ortiz P.A."/>
            <person name="Costa-Martins A.G."/>
            <person name="Teixeira M.M."/>
            <person name="Buck G.A."/>
        </authorList>
    </citation>
    <scope>NUCLEOTIDE SEQUENCE [LARGE SCALE GENOMIC DNA]</scope>
    <source>
        <strain evidence="2 3">025E</strain>
    </source>
</reference>
<dbReference type="AlphaFoldDB" id="A0A3R7MV67"/>
<evidence type="ECO:0000313" key="2">
    <source>
        <dbReference type="EMBL" id="RNE95832.1"/>
    </source>
</evidence>
<evidence type="ECO:0000256" key="1">
    <source>
        <dbReference type="SAM" id="MobiDB-lite"/>
    </source>
</evidence>
<proteinExistence type="predicted"/>
<dbReference type="Proteomes" id="UP000284403">
    <property type="component" value="Unassembled WGS sequence"/>
</dbReference>
<dbReference type="GeneID" id="40323514"/>
<dbReference type="EMBL" id="MKKU01001363">
    <property type="protein sequence ID" value="RNE95832.1"/>
    <property type="molecule type" value="Genomic_DNA"/>
</dbReference>
<organism evidence="2 3">
    <name type="scientific">Trypanosoma conorhini</name>
    <dbReference type="NCBI Taxonomy" id="83891"/>
    <lineage>
        <taxon>Eukaryota</taxon>
        <taxon>Discoba</taxon>
        <taxon>Euglenozoa</taxon>
        <taxon>Kinetoplastea</taxon>
        <taxon>Metakinetoplastina</taxon>
        <taxon>Trypanosomatida</taxon>
        <taxon>Trypanosomatidae</taxon>
        <taxon>Trypanosoma</taxon>
    </lineage>
</organism>
<protein>
    <submittedName>
        <fullName evidence="2">Uncharacterized protein</fullName>
    </submittedName>
</protein>